<sequence length="392" mass="41514">MNVIASRISPSIPPTGLQGTDTAATNAPDHSRDTEARNGLGPLGGRQIAVGDGRATQALHRADSTLQATLAGVSPDLQAKVDSAAPPSSDKGIARLKERQLGNGDGQAAARSRGASASILRVLSGVSNLLKTLLQSIKTTSMNRQERSAVMQWEKAHAAVKNLGALPHDAPVMQQAQERLTRAMEARTSSHQQIFHAEVSQLKGVLLTDPMPSADTSAAESIHQQAVKDWKRDGVTIDGKTFPPSQESHNVREASTALAEACGKPMAQWVSRFTNQQAFSPVSTLISKLPLGVNGEAGFLPVGTAQQSYTITVLPDKSVQIDLCCSWDSPPGLTSARNGEIDMLELDKGSNITAKFSLQLEMSSLGATDAPPTVSVLKPLELTTDIRHSTDQ</sequence>
<proteinExistence type="predicted"/>
<evidence type="ECO:0000313" key="2">
    <source>
        <dbReference type="EMBL" id="MCT9809413.1"/>
    </source>
</evidence>
<keyword evidence="3" id="KW-1185">Reference proteome</keyword>
<accession>A0ABT2PGA7</accession>
<dbReference type="EMBL" id="JAODYH010000001">
    <property type="protein sequence ID" value="MCT9809413.1"/>
    <property type="molecule type" value="Genomic_DNA"/>
</dbReference>
<evidence type="ECO:0000256" key="1">
    <source>
        <dbReference type="SAM" id="MobiDB-lite"/>
    </source>
</evidence>
<protein>
    <submittedName>
        <fullName evidence="2">Uncharacterized protein</fullName>
    </submittedName>
</protein>
<evidence type="ECO:0000313" key="3">
    <source>
        <dbReference type="Proteomes" id="UP001525968"/>
    </source>
</evidence>
<dbReference type="RefSeq" id="WP_261498328.1">
    <property type="nucleotide sequence ID" value="NZ_JAODYH010000001.1"/>
</dbReference>
<organism evidence="2 3">
    <name type="scientific">Acidovorax bellezanensis</name>
    <dbReference type="NCBI Taxonomy" id="2976702"/>
    <lineage>
        <taxon>Bacteria</taxon>
        <taxon>Pseudomonadati</taxon>
        <taxon>Pseudomonadota</taxon>
        <taxon>Betaproteobacteria</taxon>
        <taxon>Burkholderiales</taxon>
        <taxon>Comamonadaceae</taxon>
        <taxon>Acidovorax</taxon>
    </lineage>
</organism>
<reference evidence="2 3" key="1">
    <citation type="submission" date="2022-09" db="EMBL/GenBank/DDBJ databases">
        <title>Draft genome of isolate Be4.</title>
        <authorList>
            <person name="Sanchez-Castro I."/>
            <person name="Martinez-Rodriguez P."/>
            <person name="Descostes M."/>
            <person name="Merroun M."/>
        </authorList>
    </citation>
    <scope>NUCLEOTIDE SEQUENCE [LARGE SCALE GENOMIC DNA]</scope>
    <source>
        <strain evidence="2 3">Be4</strain>
    </source>
</reference>
<name>A0ABT2PGA7_9BURK</name>
<feature type="region of interest" description="Disordered" evidence="1">
    <location>
        <begin position="1"/>
        <end position="46"/>
    </location>
</feature>
<gene>
    <name evidence="2" type="ORF">N0K08_02075</name>
</gene>
<comment type="caution">
    <text evidence="2">The sequence shown here is derived from an EMBL/GenBank/DDBJ whole genome shotgun (WGS) entry which is preliminary data.</text>
</comment>
<dbReference type="Proteomes" id="UP001525968">
    <property type="component" value="Unassembled WGS sequence"/>
</dbReference>